<dbReference type="EnsemblPlants" id="OGLUM05G28640.1">
    <property type="protein sequence ID" value="OGLUM05G28640.1"/>
    <property type="gene ID" value="OGLUM05G28640"/>
</dbReference>
<evidence type="ECO:0000313" key="1">
    <source>
        <dbReference type="EnsemblPlants" id="OGLUM05G28640.1"/>
    </source>
</evidence>
<accession>A0A0E0A399</accession>
<proteinExistence type="predicted"/>
<reference evidence="1" key="1">
    <citation type="submission" date="2015-04" db="UniProtKB">
        <authorList>
            <consortium name="EnsemblPlants"/>
        </authorList>
    </citation>
    <scope>IDENTIFICATION</scope>
</reference>
<reference evidence="1" key="2">
    <citation type="submission" date="2018-05" db="EMBL/GenBank/DDBJ databases">
        <title>OgluRS3 (Oryza glumaepatula Reference Sequence Version 3).</title>
        <authorList>
            <person name="Zhang J."/>
            <person name="Kudrna D."/>
            <person name="Lee S."/>
            <person name="Talag J."/>
            <person name="Welchert J."/>
            <person name="Wing R.A."/>
        </authorList>
    </citation>
    <scope>NUCLEOTIDE SEQUENCE [LARGE SCALE GENOMIC DNA]</scope>
</reference>
<dbReference type="Proteomes" id="UP000026961">
    <property type="component" value="Chromosome 5"/>
</dbReference>
<protein>
    <submittedName>
        <fullName evidence="1">Uncharacterized protein</fullName>
    </submittedName>
</protein>
<dbReference type="AlphaFoldDB" id="A0A0E0A399"/>
<organism evidence="1">
    <name type="scientific">Oryza glumipatula</name>
    <dbReference type="NCBI Taxonomy" id="40148"/>
    <lineage>
        <taxon>Eukaryota</taxon>
        <taxon>Viridiplantae</taxon>
        <taxon>Streptophyta</taxon>
        <taxon>Embryophyta</taxon>
        <taxon>Tracheophyta</taxon>
        <taxon>Spermatophyta</taxon>
        <taxon>Magnoliopsida</taxon>
        <taxon>Liliopsida</taxon>
        <taxon>Poales</taxon>
        <taxon>Poaceae</taxon>
        <taxon>BOP clade</taxon>
        <taxon>Oryzoideae</taxon>
        <taxon>Oryzeae</taxon>
        <taxon>Oryzinae</taxon>
        <taxon>Oryza</taxon>
    </lineage>
</organism>
<sequence length="142" mass="16137">MSRRFLFQKFSVLSGSMPNRPTSAQGGDVSAIHDALRRFSTVLPNYHGLPVSQAKCLNSIQSPHAATKLNHPTIGVVPFASRTFFSYTKPYHLPSLGETNYLDYVAADIKAAPNLELELWRWEKVGRCFQKRHEEYKVCHRC</sequence>
<evidence type="ECO:0000313" key="2">
    <source>
        <dbReference type="Proteomes" id="UP000026961"/>
    </source>
</evidence>
<name>A0A0E0A399_9ORYZ</name>
<dbReference type="Gramene" id="OGLUM05G28640.1">
    <property type="protein sequence ID" value="OGLUM05G28640.1"/>
    <property type="gene ID" value="OGLUM05G28640"/>
</dbReference>
<keyword evidence="2" id="KW-1185">Reference proteome</keyword>